<keyword evidence="3" id="KW-1185">Reference proteome</keyword>
<evidence type="ECO:0000256" key="1">
    <source>
        <dbReference type="SAM" id="MobiDB-lite"/>
    </source>
</evidence>
<reference evidence="2 3" key="1">
    <citation type="journal article" date="2016" name="Mol. Biol. Evol.">
        <title>Comparative Genomics of Early-Diverging Mushroom-Forming Fungi Provides Insights into the Origins of Lignocellulose Decay Capabilities.</title>
        <authorList>
            <person name="Nagy L.G."/>
            <person name="Riley R."/>
            <person name="Tritt A."/>
            <person name="Adam C."/>
            <person name="Daum C."/>
            <person name="Floudas D."/>
            <person name="Sun H."/>
            <person name="Yadav J.S."/>
            <person name="Pangilinan J."/>
            <person name="Larsson K.H."/>
            <person name="Matsuura K."/>
            <person name="Barry K."/>
            <person name="Labutti K."/>
            <person name="Kuo R."/>
            <person name="Ohm R.A."/>
            <person name="Bhattacharya S.S."/>
            <person name="Shirouzu T."/>
            <person name="Yoshinaga Y."/>
            <person name="Martin F.M."/>
            <person name="Grigoriev I.V."/>
            <person name="Hibbett D.S."/>
        </authorList>
    </citation>
    <scope>NUCLEOTIDE SEQUENCE [LARGE SCALE GENOMIC DNA]</scope>
    <source>
        <strain evidence="2 3">CBS 109695</strain>
    </source>
</reference>
<feature type="region of interest" description="Disordered" evidence="1">
    <location>
        <begin position="1"/>
        <end position="23"/>
    </location>
</feature>
<organism evidence="2 3">
    <name type="scientific">Athelia psychrophila</name>
    <dbReference type="NCBI Taxonomy" id="1759441"/>
    <lineage>
        <taxon>Eukaryota</taxon>
        <taxon>Fungi</taxon>
        <taxon>Dikarya</taxon>
        <taxon>Basidiomycota</taxon>
        <taxon>Agaricomycotina</taxon>
        <taxon>Agaricomycetes</taxon>
        <taxon>Agaricomycetidae</taxon>
        <taxon>Atheliales</taxon>
        <taxon>Atheliaceae</taxon>
        <taxon>Athelia</taxon>
    </lineage>
</organism>
<evidence type="ECO:0000313" key="2">
    <source>
        <dbReference type="EMBL" id="KZP22185.1"/>
    </source>
</evidence>
<accession>A0A166KRL5</accession>
<evidence type="ECO:0000313" key="3">
    <source>
        <dbReference type="Proteomes" id="UP000076532"/>
    </source>
</evidence>
<proteinExistence type="predicted"/>
<feature type="region of interest" description="Disordered" evidence="1">
    <location>
        <begin position="91"/>
        <end position="130"/>
    </location>
</feature>
<feature type="compositionally biased region" description="Polar residues" evidence="1">
    <location>
        <begin position="1"/>
        <end position="10"/>
    </location>
</feature>
<protein>
    <submittedName>
        <fullName evidence="2">Uncharacterized protein</fullName>
    </submittedName>
</protein>
<dbReference type="EMBL" id="KV417541">
    <property type="protein sequence ID" value="KZP22185.1"/>
    <property type="molecule type" value="Genomic_DNA"/>
</dbReference>
<dbReference type="Proteomes" id="UP000076532">
    <property type="component" value="Unassembled WGS sequence"/>
</dbReference>
<feature type="compositionally biased region" description="Basic and acidic residues" evidence="1">
    <location>
        <begin position="107"/>
        <end position="122"/>
    </location>
</feature>
<sequence>MPHQSTSTSLRPMPAVPPSEEWQVDATTDGKDQRMWYILPPESESRLIVFRSLYSCAAPNHDANERSRTGRCLVSDARSCSMQNSKMTCRSKQAEQAWTSVPRRGRKQDSGRLNDGRHENRGFPHARSSLSAHDATASSCSSISLMKRPLYNSLRPVRAIAIGDSSSFAQLLVGSGPARIVRESWANEQPSSVQLLRPRQFFGEPVQLC</sequence>
<name>A0A166KRL5_9AGAM</name>
<gene>
    <name evidence="2" type="ORF">FIBSPDRAFT_488360</name>
</gene>
<dbReference type="AlphaFoldDB" id="A0A166KRL5"/>